<dbReference type="SMART" id="SM00516">
    <property type="entry name" value="SEC14"/>
    <property type="match status" value="1"/>
</dbReference>
<keyword evidence="3" id="KW-1185">Reference proteome</keyword>
<dbReference type="EMBL" id="OU963869">
    <property type="protein sequence ID" value="CAH0394999.1"/>
    <property type="molecule type" value="Genomic_DNA"/>
</dbReference>
<dbReference type="KEGG" id="btab:109029799"/>
<accession>A0A9P0AKW2</accession>
<dbReference type="SUPFAM" id="SSF52087">
    <property type="entry name" value="CRAL/TRIO domain"/>
    <property type="match status" value="1"/>
</dbReference>
<sequence>MSDSENPEPARVAEMVESIREWLFKQPHLPHIEDREVLKKFLVNCKFRLQQTKSKMENYYSARTGFPAVFQERDPCAPEMRLAARATPFFPLPRSTPKGRKVVICKLDCDPDEFIPSDYMKRMFMVFDVMFCEEASARLDYEVVVDFRGFSFRHFLKLTTVARTFMSLVENVMPATLKGVHYVHVPPFIDKVAEFFKMLVKPKLRERFLIHKDLEAFYKVIGDQDILPSDLGGKEASIDELCDAYQRKIESYKKWFEEEENIRSNEDLRPPSSTNSWLMGTEGSFKRLTVD</sequence>
<dbReference type="AlphaFoldDB" id="A0A9P0AKW2"/>
<dbReference type="InterPro" id="IPR036865">
    <property type="entry name" value="CRAL-TRIO_dom_sf"/>
</dbReference>
<proteinExistence type="predicted"/>
<evidence type="ECO:0000313" key="3">
    <source>
        <dbReference type="Proteomes" id="UP001152759"/>
    </source>
</evidence>
<gene>
    <name evidence="2" type="ORF">BEMITA_LOCUS13237</name>
</gene>
<dbReference type="Proteomes" id="UP001152759">
    <property type="component" value="Chromosome 8"/>
</dbReference>
<dbReference type="PRINTS" id="PR00180">
    <property type="entry name" value="CRETINALDHBP"/>
</dbReference>
<dbReference type="GO" id="GO:0016020">
    <property type="term" value="C:membrane"/>
    <property type="evidence" value="ECO:0007669"/>
    <property type="project" value="TreeGrafter"/>
</dbReference>
<dbReference type="PROSITE" id="PS50191">
    <property type="entry name" value="CRAL_TRIO"/>
    <property type="match status" value="1"/>
</dbReference>
<dbReference type="PANTHER" id="PTHR10174">
    <property type="entry name" value="ALPHA-TOCOPHEROL TRANSFER PROTEIN-RELATED"/>
    <property type="match status" value="1"/>
</dbReference>
<dbReference type="Pfam" id="PF00650">
    <property type="entry name" value="CRAL_TRIO"/>
    <property type="match status" value="1"/>
</dbReference>
<dbReference type="SUPFAM" id="SSF46938">
    <property type="entry name" value="CRAL/TRIO N-terminal domain"/>
    <property type="match status" value="1"/>
</dbReference>
<reference evidence="2" key="1">
    <citation type="submission" date="2021-12" db="EMBL/GenBank/DDBJ databases">
        <authorList>
            <person name="King R."/>
        </authorList>
    </citation>
    <scope>NUCLEOTIDE SEQUENCE</scope>
</reference>
<feature type="domain" description="CRAL-TRIO" evidence="1">
    <location>
        <begin position="77"/>
        <end position="239"/>
    </location>
</feature>
<dbReference type="Gene3D" id="3.40.525.10">
    <property type="entry name" value="CRAL-TRIO lipid binding domain"/>
    <property type="match status" value="1"/>
</dbReference>
<organism evidence="2 3">
    <name type="scientific">Bemisia tabaci</name>
    <name type="common">Sweetpotato whitefly</name>
    <name type="synonym">Aleurodes tabaci</name>
    <dbReference type="NCBI Taxonomy" id="7038"/>
    <lineage>
        <taxon>Eukaryota</taxon>
        <taxon>Metazoa</taxon>
        <taxon>Ecdysozoa</taxon>
        <taxon>Arthropoda</taxon>
        <taxon>Hexapoda</taxon>
        <taxon>Insecta</taxon>
        <taxon>Pterygota</taxon>
        <taxon>Neoptera</taxon>
        <taxon>Paraneoptera</taxon>
        <taxon>Hemiptera</taxon>
        <taxon>Sternorrhyncha</taxon>
        <taxon>Aleyrodoidea</taxon>
        <taxon>Aleyrodidae</taxon>
        <taxon>Aleyrodinae</taxon>
        <taxon>Bemisia</taxon>
    </lineage>
</organism>
<protein>
    <recommendedName>
        <fullName evidence="1">CRAL-TRIO domain-containing protein</fullName>
    </recommendedName>
</protein>
<evidence type="ECO:0000313" key="2">
    <source>
        <dbReference type="EMBL" id="CAH0394999.1"/>
    </source>
</evidence>
<dbReference type="PANTHER" id="PTHR10174:SF222">
    <property type="entry name" value="GH10083P-RELATED"/>
    <property type="match status" value="1"/>
</dbReference>
<evidence type="ECO:0000259" key="1">
    <source>
        <dbReference type="PROSITE" id="PS50191"/>
    </source>
</evidence>
<dbReference type="CDD" id="cd00170">
    <property type="entry name" value="SEC14"/>
    <property type="match status" value="1"/>
</dbReference>
<dbReference type="InterPro" id="IPR036273">
    <property type="entry name" value="CRAL/TRIO_N_dom_sf"/>
</dbReference>
<name>A0A9P0AKW2_BEMTA</name>
<dbReference type="InterPro" id="IPR001251">
    <property type="entry name" value="CRAL-TRIO_dom"/>
</dbReference>
<dbReference type="GO" id="GO:1902936">
    <property type="term" value="F:phosphatidylinositol bisphosphate binding"/>
    <property type="evidence" value="ECO:0007669"/>
    <property type="project" value="TreeGrafter"/>
</dbReference>